<comment type="caution">
    <text evidence="2">The sequence shown here is derived from an EMBL/GenBank/DDBJ whole genome shotgun (WGS) entry which is preliminary data.</text>
</comment>
<dbReference type="Gene3D" id="3.30.450.40">
    <property type="match status" value="1"/>
</dbReference>
<reference evidence="2 3" key="1">
    <citation type="submission" date="2020-11" db="EMBL/GenBank/DDBJ databases">
        <title>Arthrobacter antarcticus sp. nov., isolated from Antarctic Soil.</title>
        <authorList>
            <person name="Li J."/>
        </authorList>
    </citation>
    <scope>NUCLEOTIDE SEQUENCE [LARGE SCALE GENOMIC DNA]</scope>
    <source>
        <strain evidence="2 3">Z1-20</strain>
    </source>
</reference>
<feature type="region of interest" description="Disordered" evidence="1">
    <location>
        <begin position="123"/>
        <end position="177"/>
    </location>
</feature>
<evidence type="ECO:0008006" key="4">
    <source>
        <dbReference type="Google" id="ProtNLM"/>
    </source>
</evidence>
<dbReference type="EMBL" id="JADNYM010000025">
    <property type="protein sequence ID" value="MBG0741076.1"/>
    <property type="molecule type" value="Genomic_DNA"/>
</dbReference>
<dbReference type="Proteomes" id="UP000655366">
    <property type="component" value="Unassembled WGS sequence"/>
</dbReference>
<dbReference type="InterPro" id="IPR029016">
    <property type="entry name" value="GAF-like_dom_sf"/>
</dbReference>
<sequence>MTASRNQITVEVPDLEGEDRWPEYAATVQEYGMRTILAVPFNLEGDAKAALNLSSAQVGKFDAHVQETVTRYTREVTTALQLGLRFAQHIDTASDLKTALKSRTITDLAVGIIMAQTGVARKQQLKFSNQHPAPGTSNSATSRPPSYSPSTRKPPTRISTTESMSRLRARRTTDSPRQWRAVRRLVKRI</sequence>
<protein>
    <recommendedName>
        <fullName evidence="4">GAF domain-containing protein</fullName>
    </recommendedName>
</protein>
<dbReference type="SUPFAM" id="SSF55781">
    <property type="entry name" value="GAF domain-like"/>
    <property type="match status" value="1"/>
</dbReference>
<feature type="compositionally biased region" description="Low complexity" evidence="1">
    <location>
        <begin position="139"/>
        <end position="157"/>
    </location>
</feature>
<name>A0A931CUC1_9MICC</name>
<keyword evidence="3" id="KW-1185">Reference proteome</keyword>
<gene>
    <name evidence="2" type="ORF">IV500_17015</name>
</gene>
<accession>A0A931CUC1</accession>
<proteinExistence type="predicted"/>
<feature type="compositionally biased region" description="Polar residues" evidence="1">
    <location>
        <begin position="125"/>
        <end position="138"/>
    </location>
</feature>
<evidence type="ECO:0000313" key="2">
    <source>
        <dbReference type="EMBL" id="MBG0741076.1"/>
    </source>
</evidence>
<evidence type="ECO:0000256" key="1">
    <source>
        <dbReference type="SAM" id="MobiDB-lite"/>
    </source>
</evidence>
<evidence type="ECO:0000313" key="3">
    <source>
        <dbReference type="Proteomes" id="UP000655366"/>
    </source>
</evidence>
<organism evidence="2 3">
    <name type="scientific">Arthrobacter terrae</name>
    <dbReference type="NCBI Taxonomy" id="2935737"/>
    <lineage>
        <taxon>Bacteria</taxon>
        <taxon>Bacillati</taxon>
        <taxon>Actinomycetota</taxon>
        <taxon>Actinomycetes</taxon>
        <taxon>Micrococcales</taxon>
        <taxon>Micrococcaceae</taxon>
        <taxon>Arthrobacter</taxon>
    </lineage>
</organism>
<dbReference type="AlphaFoldDB" id="A0A931CUC1"/>